<reference evidence="1 2" key="1">
    <citation type="journal article" date="2023" name="Hortic Res">
        <title>Pangenome of water caltrop reveals structural variations and asymmetric subgenome divergence after allopolyploidization.</title>
        <authorList>
            <person name="Zhang X."/>
            <person name="Chen Y."/>
            <person name="Wang L."/>
            <person name="Yuan Y."/>
            <person name="Fang M."/>
            <person name="Shi L."/>
            <person name="Lu R."/>
            <person name="Comes H.P."/>
            <person name="Ma Y."/>
            <person name="Chen Y."/>
            <person name="Huang G."/>
            <person name="Zhou Y."/>
            <person name="Zheng Z."/>
            <person name="Qiu Y."/>
        </authorList>
    </citation>
    <scope>NUCLEOTIDE SEQUENCE [LARGE SCALE GENOMIC DNA]</scope>
    <source>
        <tissue evidence="1">Roots</tissue>
    </source>
</reference>
<dbReference type="InterPro" id="IPR002347">
    <property type="entry name" value="SDR_fam"/>
</dbReference>
<name>A0AAN7GJP3_9MYRT</name>
<dbReference type="Gene3D" id="3.40.50.720">
    <property type="entry name" value="NAD(P)-binding Rossmann-like Domain"/>
    <property type="match status" value="2"/>
</dbReference>
<sequence>MSLEESMPQASPPLLQCFASSVKQFHSRRILLILKTITVMIGKKKDDRLDCLHCIPDITAITNETPIWSMIIGASSGIGSETTRVLALRGARVIMGVRNMAAGRDVRDAMELDLSSLASVRMFASDLNSTGLPLNLLINNARVMVMPYTLSTDKVELQFATNHLGHFLLTNLLLDHMRKTAGESRKEGRIINVSSDAHHFTYQWIGFSLYRYNSMAAYGQSKIANILHANELTRRLKEEGVNITANSLHPGVVTTNLFWTWLTTMVGKYFLKNVQQVKGVSGEYFVDSNLSKMSEKAKDVELGKKLWDEKSWWKDISVVHVQERRASGFSAALTAEEVTVGIDGTDLTAIVTGAASGIGYETAIVLACCNVHIVMGHRNVANAKEAEERDVIVNLVHPGSIATNIFSQCSLITAIIYSFGRYFLKGIQQFQGSHMLPGMNSHEIHDHEHSGKAHTRKTSPTAKLKLLNFLLKFMLYVLVGLKCVHIFKRSYEWESRDSPK</sequence>
<evidence type="ECO:0000313" key="2">
    <source>
        <dbReference type="Proteomes" id="UP001345219"/>
    </source>
</evidence>
<dbReference type="PANTHER" id="PTHR48476:SF1">
    <property type="entry name" value="SHORT-CHAIN DEHYDROGENASE TIC 32, CHLOROPLASTIC-LIKE"/>
    <property type="match status" value="1"/>
</dbReference>
<accession>A0AAN7GJP3</accession>
<evidence type="ECO:0008006" key="3">
    <source>
        <dbReference type="Google" id="ProtNLM"/>
    </source>
</evidence>
<comment type="caution">
    <text evidence="1">The sequence shown here is derived from an EMBL/GenBank/DDBJ whole genome shotgun (WGS) entry which is preliminary data.</text>
</comment>
<dbReference type="InterPro" id="IPR055280">
    <property type="entry name" value="TIC32"/>
</dbReference>
<dbReference type="Pfam" id="PF00106">
    <property type="entry name" value="adh_short"/>
    <property type="match status" value="1"/>
</dbReference>
<evidence type="ECO:0000313" key="1">
    <source>
        <dbReference type="EMBL" id="KAK4740703.1"/>
    </source>
</evidence>
<gene>
    <name evidence="1" type="ORF">SAY87_024291</name>
</gene>
<dbReference type="AlphaFoldDB" id="A0AAN7GJP3"/>
<dbReference type="InterPro" id="IPR036291">
    <property type="entry name" value="NAD(P)-bd_dom_sf"/>
</dbReference>
<proteinExistence type="predicted"/>
<protein>
    <recommendedName>
        <fullName evidence="3">Short-chain dehydrogenase TIC 32, chloroplastic</fullName>
    </recommendedName>
</protein>
<dbReference type="EMBL" id="JAXIOK010000024">
    <property type="protein sequence ID" value="KAK4740703.1"/>
    <property type="molecule type" value="Genomic_DNA"/>
</dbReference>
<dbReference type="PANTHER" id="PTHR48476">
    <property type="entry name" value="SHORT-CHAIN DEHYDROGENASE TIC 32, CHLOROPLASTIC-LIKE"/>
    <property type="match status" value="1"/>
</dbReference>
<keyword evidence="2" id="KW-1185">Reference proteome</keyword>
<organism evidence="1 2">
    <name type="scientific">Trapa incisa</name>
    <dbReference type="NCBI Taxonomy" id="236973"/>
    <lineage>
        <taxon>Eukaryota</taxon>
        <taxon>Viridiplantae</taxon>
        <taxon>Streptophyta</taxon>
        <taxon>Embryophyta</taxon>
        <taxon>Tracheophyta</taxon>
        <taxon>Spermatophyta</taxon>
        <taxon>Magnoliopsida</taxon>
        <taxon>eudicotyledons</taxon>
        <taxon>Gunneridae</taxon>
        <taxon>Pentapetalae</taxon>
        <taxon>rosids</taxon>
        <taxon>malvids</taxon>
        <taxon>Myrtales</taxon>
        <taxon>Lythraceae</taxon>
        <taxon>Trapa</taxon>
    </lineage>
</organism>
<dbReference type="SUPFAM" id="SSF51735">
    <property type="entry name" value="NAD(P)-binding Rossmann-fold domains"/>
    <property type="match status" value="2"/>
</dbReference>
<dbReference type="PRINTS" id="PR00081">
    <property type="entry name" value="GDHRDH"/>
</dbReference>
<dbReference type="Proteomes" id="UP001345219">
    <property type="component" value="Chromosome 19"/>
</dbReference>